<dbReference type="Proteomes" id="UP000193355">
    <property type="component" value="Unassembled WGS sequence"/>
</dbReference>
<dbReference type="AlphaFoldDB" id="A0A1X7KU81"/>
<dbReference type="PROSITE" id="PS01306">
    <property type="entry name" value="UPF0054"/>
    <property type="match status" value="1"/>
</dbReference>
<evidence type="ECO:0000256" key="1">
    <source>
        <dbReference type="ARBA" id="ARBA00010875"/>
    </source>
</evidence>
<keyword evidence="9" id="KW-1185">Reference proteome</keyword>
<dbReference type="InterPro" id="IPR023091">
    <property type="entry name" value="MetalPrtase_cat_dom_sf_prd"/>
</dbReference>
<dbReference type="EMBL" id="FXBB01000036">
    <property type="protein sequence ID" value="SMG44797.1"/>
    <property type="molecule type" value="Genomic_DNA"/>
</dbReference>
<organism evidence="8 9">
    <name type="scientific">Dethiosulfovibrio salsuginis</name>
    <dbReference type="NCBI Taxonomy" id="561720"/>
    <lineage>
        <taxon>Bacteria</taxon>
        <taxon>Thermotogati</taxon>
        <taxon>Synergistota</taxon>
        <taxon>Synergistia</taxon>
        <taxon>Synergistales</taxon>
        <taxon>Dethiosulfovibrionaceae</taxon>
        <taxon>Dethiosulfovibrio</taxon>
    </lineage>
</organism>
<dbReference type="OrthoDB" id="9807740at2"/>
<dbReference type="SUPFAM" id="SSF55486">
    <property type="entry name" value="Metalloproteases ('zincins'), catalytic domain"/>
    <property type="match status" value="1"/>
</dbReference>
<keyword evidence="7" id="KW-0698">rRNA processing</keyword>
<evidence type="ECO:0000256" key="4">
    <source>
        <dbReference type="ARBA" id="ARBA00022759"/>
    </source>
</evidence>
<dbReference type="PANTHER" id="PTHR46986:SF1">
    <property type="entry name" value="ENDORIBONUCLEASE YBEY, CHLOROPLASTIC"/>
    <property type="match status" value="1"/>
</dbReference>
<sequence length="171" mass="19403">MKLEIAISSDEGEPRPSFVLSEDVLVPWVSAMLDEVWPDWREKSSVSVSVAAIGEDEMKDLNSTYRNCDAPTDVLSFPNWEEDGRFSPPDWSDVPLGDVVVCPSVVERNACEHGVSFDSEMALMVFHSVLHLVGYDHDREDREWEMWSIQERFRDLLLADLKPAFPTGQEG</sequence>
<feature type="binding site" evidence="7">
    <location>
        <position position="127"/>
    </location>
    <ligand>
        <name>Zn(2+)</name>
        <dbReference type="ChEBI" id="CHEBI:29105"/>
        <note>catalytic</note>
    </ligand>
</feature>
<dbReference type="Pfam" id="PF02130">
    <property type="entry name" value="YbeY"/>
    <property type="match status" value="1"/>
</dbReference>
<evidence type="ECO:0000256" key="7">
    <source>
        <dbReference type="HAMAP-Rule" id="MF_00009"/>
    </source>
</evidence>
<dbReference type="GO" id="GO:0004222">
    <property type="term" value="F:metalloendopeptidase activity"/>
    <property type="evidence" value="ECO:0007669"/>
    <property type="project" value="InterPro"/>
</dbReference>
<dbReference type="Gene3D" id="3.40.390.30">
    <property type="entry name" value="Metalloproteases ('zincins'), catalytic domain"/>
    <property type="match status" value="1"/>
</dbReference>
<evidence type="ECO:0000256" key="3">
    <source>
        <dbReference type="ARBA" id="ARBA00022723"/>
    </source>
</evidence>
<dbReference type="STRING" id="561720.SAMN06275492_13615"/>
<dbReference type="PANTHER" id="PTHR46986">
    <property type="entry name" value="ENDORIBONUCLEASE YBEY, CHLOROPLASTIC"/>
    <property type="match status" value="1"/>
</dbReference>
<dbReference type="InterPro" id="IPR020549">
    <property type="entry name" value="YbeY_CS"/>
</dbReference>
<evidence type="ECO:0000256" key="6">
    <source>
        <dbReference type="ARBA" id="ARBA00022833"/>
    </source>
</evidence>
<dbReference type="GO" id="GO:0008270">
    <property type="term" value="F:zinc ion binding"/>
    <property type="evidence" value="ECO:0007669"/>
    <property type="project" value="UniProtKB-UniRule"/>
</dbReference>
<dbReference type="GO" id="GO:0006364">
    <property type="term" value="P:rRNA processing"/>
    <property type="evidence" value="ECO:0007669"/>
    <property type="project" value="UniProtKB-UniRule"/>
</dbReference>
<dbReference type="HAMAP" id="MF_00009">
    <property type="entry name" value="Endoribonucl_YbeY"/>
    <property type="match status" value="1"/>
</dbReference>
<comment type="cofactor">
    <cofactor evidence="7">
        <name>Zn(2+)</name>
        <dbReference type="ChEBI" id="CHEBI:29105"/>
    </cofactor>
    <text evidence="7">Binds 1 zinc ion.</text>
</comment>
<feature type="binding site" evidence="7">
    <location>
        <position position="137"/>
    </location>
    <ligand>
        <name>Zn(2+)</name>
        <dbReference type="ChEBI" id="CHEBI:29105"/>
        <note>catalytic</note>
    </ligand>
</feature>
<dbReference type="GO" id="GO:0005737">
    <property type="term" value="C:cytoplasm"/>
    <property type="evidence" value="ECO:0007669"/>
    <property type="project" value="UniProtKB-SubCell"/>
</dbReference>
<keyword evidence="7" id="KW-0690">Ribosome biogenesis</keyword>
<comment type="subcellular location">
    <subcellularLocation>
        <location evidence="7">Cytoplasm</location>
    </subcellularLocation>
</comment>
<comment type="function">
    <text evidence="7">Single strand-specific metallo-endoribonuclease involved in late-stage 70S ribosome quality control and in maturation of the 3' terminus of the 16S rRNA.</text>
</comment>
<keyword evidence="7" id="KW-0963">Cytoplasm</keyword>
<dbReference type="NCBIfam" id="TIGR00043">
    <property type="entry name" value="rRNA maturation RNase YbeY"/>
    <property type="match status" value="1"/>
</dbReference>
<protein>
    <recommendedName>
        <fullName evidence="7">Endoribonuclease YbeY</fullName>
        <ecNumber evidence="7">3.1.-.-</ecNumber>
    </recommendedName>
</protein>
<evidence type="ECO:0000256" key="2">
    <source>
        <dbReference type="ARBA" id="ARBA00022722"/>
    </source>
</evidence>
<dbReference type="InterPro" id="IPR002036">
    <property type="entry name" value="YbeY"/>
</dbReference>
<evidence type="ECO:0000313" key="9">
    <source>
        <dbReference type="Proteomes" id="UP000193355"/>
    </source>
</evidence>
<proteinExistence type="inferred from homology"/>
<comment type="similarity">
    <text evidence="1 7">Belongs to the endoribonuclease YbeY family.</text>
</comment>
<reference evidence="9" key="1">
    <citation type="submission" date="2017-04" db="EMBL/GenBank/DDBJ databases">
        <authorList>
            <person name="Varghese N."/>
            <person name="Submissions S."/>
        </authorList>
    </citation>
    <scope>NUCLEOTIDE SEQUENCE [LARGE SCALE GENOMIC DNA]</scope>
    <source>
        <strain evidence="9">USBA 82</strain>
    </source>
</reference>
<evidence type="ECO:0000256" key="5">
    <source>
        <dbReference type="ARBA" id="ARBA00022801"/>
    </source>
</evidence>
<feature type="binding site" evidence="7">
    <location>
        <position position="131"/>
    </location>
    <ligand>
        <name>Zn(2+)</name>
        <dbReference type="ChEBI" id="CHEBI:29105"/>
        <note>catalytic</note>
    </ligand>
</feature>
<keyword evidence="3 7" id="KW-0479">Metal-binding</keyword>
<evidence type="ECO:0000313" key="8">
    <source>
        <dbReference type="EMBL" id="SMG44797.1"/>
    </source>
</evidence>
<keyword evidence="2 7" id="KW-0540">Nuclease</keyword>
<accession>A0A1X7KU81</accession>
<dbReference type="RefSeq" id="WP_085545386.1">
    <property type="nucleotide sequence ID" value="NZ_FXBB01000036.1"/>
</dbReference>
<keyword evidence="5 7" id="KW-0378">Hydrolase</keyword>
<name>A0A1X7KU81_9BACT</name>
<dbReference type="GO" id="GO:0004521">
    <property type="term" value="F:RNA endonuclease activity"/>
    <property type="evidence" value="ECO:0007669"/>
    <property type="project" value="UniProtKB-UniRule"/>
</dbReference>
<keyword evidence="4 7" id="KW-0255">Endonuclease</keyword>
<dbReference type="EC" id="3.1.-.-" evidence="7"/>
<keyword evidence="6 7" id="KW-0862">Zinc</keyword>
<gene>
    <name evidence="7" type="primary">ybeY</name>
    <name evidence="8" type="ORF">SAMN06275492_13615</name>
</gene>